<dbReference type="InterPro" id="IPR050241">
    <property type="entry name" value="NAD-cap_RNA_hydrolase_NudC"/>
</dbReference>
<dbReference type="SUPFAM" id="SSF55811">
    <property type="entry name" value="Nudix"/>
    <property type="match status" value="1"/>
</dbReference>
<dbReference type="InterPro" id="IPR000086">
    <property type="entry name" value="NUDIX_hydrolase_dom"/>
</dbReference>
<proteinExistence type="inferred from homology"/>
<evidence type="ECO:0000256" key="2">
    <source>
        <dbReference type="ARBA" id="ARBA00001947"/>
    </source>
</evidence>
<comment type="catalytic activity">
    <reaction evidence="9">
        <text>a 5'-end NAD(+)-phospho-ribonucleoside in mRNA + H2O = a 5'-end phospho-adenosine-phospho-ribonucleoside in mRNA + beta-nicotinamide D-ribonucleotide + 2 H(+)</text>
        <dbReference type="Rhea" id="RHEA:60876"/>
        <dbReference type="Rhea" id="RHEA-COMP:15698"/>
        <dbReference type="Rhea" id="RHEA-COMP:15719"/>
        <dbReference type="ChEBI" id="CHEBI:14649"/>
        <dbReference type="ChEBI" id="CHEBI:15377"/>
        <dbReference type="ChEBI" id="CHEBI:15378"/>
        <dbReference type="ChEBI" id="CHEBI:144029"/>
        <dbReference type="ChEBI" id="CHEBI:144051"/>
    </reaction>
    <physiologicalReaction direction="left-to-right" evidence="9">
        <dbReference type="Rhea" id="RHEA:60877"/>
    </physiologicalReaction>
</comment>
<evidence type="ECO:0000313" key="12">
    <source>
        <dbReference type="Proteomes" id="UP000199144"/>
    </source>
</evidence>
<name>A0A1I4I855_9RHOB</name>
<sequence length="322" mass="35265">MRHAETVTFGGSELDRAGEIRGDAAEIEALLADPSSRAIALWRGKPLCAGAALDSLVRLPVDHALFGETKVPPILLGREEGGACFARDVSAWTPENLDQESLGQFFDASLQHHPLLPDDHQFCELRGVMSRLSARDAELAATARAIFGWHRSHRYCAACGAESRMAMSGWQRNCPSCGTPHFPRTDPVVIMLITHGNKVLMGRSPGWPEGMYSLLAGFVEPGEPLEAAVRREVFEEAGIRVGAVDYLASQPWPYPSSLMFGCRGAALNDDITLDENELEDAIWVSREEIMASFAGLHPVLKPARKGAIAHFILRNWLADRLD</sequence>
<dbReference type="GO" id="GO:0006742">
    <property type="term" value="P:NADP+ catabolic process"/>
    <property type="evidence" value="ECO:0007669"/>
    <property type="project" value="TreeGrafter"/>
</dbReference>
<evidence type="ECO:0000256" key="1">
    <source>
        <dbReference type="ARBA" id="ARBA00001946"/>
    </source>
</evidence>
<dbReference type="Gene3D" id="3.90.79.20">
    <property type="match status" value="1"/>
</dbReference>
<dbReference type="PROSITE" id="PS00893">
    <property type="entry name" value="NUDIX_BOX"/>
    <property type="match status" value="1"/>
</dbReference>
<evidence type="ECO:0000313" key="11">
    <source>
        <dbReference type="EMBL" id="SFL50454.1"/>
    </source>
</evidence>
<dbReference type="STRING" id="254406.SAMN04488042_101477"/>
<dbReference type="InterPro" id="IPR015797">
    <property type="entry name" value="NUDIX_hydrolase-like_dom_sf"/>
</dbReference>
<dbReference type="GO" id="GO:0035529">
    <property type="term" value="F:NADH pyrophosphatase activity"/>
    <property type="evidence" value="ECO:0007669"/>
    <property type="project" value="TreeGrafter"/>
</dbReference>
<dbReference type="InterPro" id="IPR015375">
    <property type="entry name" value="NADH_PPase-like_N"/>
</dbReference>
<dbReference type="GO" id="GO:0019677">
    <property type="term" value="P:NAD+ catabolic process"/>
    <property type="evidence" value="ECO:0007669"/>
    <property type="project" value="TreeGrafter"/>
</dbReference>
<keyword evidence="5" id="KW-0479">Metal-binding</keyword>
<dbReference type="InterPro" id="IPR049734">
    <property type="entry name" value="NudC-like_C"/>
</dbReference>
<dbReference type="AlphaFoldDB" id="A0A1I4I855"/>
<dbReference type="Pfam" id="PF00293">
    <property type="entry name" value="NUDIX"/>
    <property type="match status" value="1"/>
</dbReference>
<reference evidence="11 12" key="1">
    <citation type="submission" date="2016-10" db="EMBL/GenBank/DDBJ databases">
        <authorList>
            <person name="de Groot N.N."/>
        </authorList>
    </citation>
    <scope>NUCLEOTIDE SEQUENCE [LARGE SCALE GENOMIC DNA]</scope>
    <source>
        <strain evidence="11 12">DSM 15283</strain>
    </source>
</reference>
<keyword evidence="6" id="KW-0378">Hydrolase</keyword>
<dbReference type="GO" id="GO:0005829">
    <property type="term" value="C:cytosol"/>
    <property type="evidence" value="ECO:0007669"/>
    <property type="project" value="TreeGrafter"/>
</dbReference>
<gene>
    <name evidence="11" type="ORF">SAMN04488042_101477</name>
</gene>
<dbReference type="PANTHER" id="PTHR42904">
    <property type="entry name" value="NUDIX HYDROLASE, NUDC SUBFAMILY"/>
    <property type="match status" value="1"/>
</dbReference>
<dbReference type="RefSeq" id="WP_093090517.1">
    <property type="nucleotide sequence ID" value="NZ_FOTQ01000001.1"/>
</dbReference>
<comment type="similarity">
    <text evidence="3">Belongs to the Nudix hydrolase family. NudC subfamily.</text>
</comment>
<dbReference type="GO" id="GO:0046872">
    <property type="term" value="F:metal ion binding"/>
    <property type="evidence" value="ECO:0007669"/>
    <property type="project" value="UniProtKB-KW"/>
</dbReference>
<evidence type="ECO:0000256" key="5">
    <source>
        <dbReference type="ARBA" id="ARBA00022723"/>
    </source>
</evidence>
<keyword evidence="8" id="KW-0520">NAD</keyword>
<dbReference type="PANTHER" id="PTHR42904:SF6">
    <property type="entry name" value="NAD-CAPPED RNA HYDROLASE NUDT12"/>
    <property type="match status" value="1"/>
</dbReference>
<dbReference type="InterPro" id="IPR020084">
    <property type="entry name" value="NUDIX_hydrolase_CS"/>
</dbReference>
<dbReference type="EC" id="3.6.1.22" evidence="4"/>
<protein>
    <recommendedName>
        <fullName evidence="4">NAD(+) diphosphatase</fullName>
        <ecNumber evidence="4">3.6.1.22</ecNumber>
    </recommendedName>
</protein>
<dbReference type="NCBIfam" id="NF001299">
    <property type="entry name" value="PRK00241.1"/>
    <property type="match status" value="1"/>
</dbReference>
<dbReference type="Pfam" id="PF09297">
    <property type="entry name" value="Zn_ribbon_NUD"/>
    <property type="match status" value="1"/>
</dbReference>
<evidence type="ECO:0000256" key="8">
    <source>
        <dbReference type="ARBA" id="ARBA00023027"/>
    </source>
</evidence>
<dbReference type="CDD" id="cd03429">
    <property type="entry name" value="NUDIX_NADH_pyrophosphatase_Nudt13"/>
    <property type="match status" value="1"/>
</dbReference>
<dbReference type="PROSITE" id="PS51462">
    <property type="entry name" value="NUDIX"/>
    <property type="match status" value="1"/>
</dbReference>
<evidence type="ECO:0000256" key="9">
    <source>
        <dbReference type="ARBA" id="ARBA00023679"/>
    </source>
</evidence>
<evidence type="ECO:0000256" key="4">
    <source>
        <dbReference type="ARBA" id="ARBA00012381"/>
    </source>
</evidence>
<dbReference type="OrthoDB" id="9791656at2"/>
<dbReference type="Pfam" id="PF09296">
    <property type="entry name" value="NUDIX-like"/>
    <property type="match status" value="1"/>
</dbReference>
<dbReference type="EMBL" id="FOTQ01000001">
    <property type="protein sequence ID" value="SFL50454.1"/>
    <property type="molecule type" value="Genomic_DNA"/>
</dbReference>
<comment type="cofactor">
    <cofactor evidence="1">
        <name>Mg(2+)</name>
        <dbReference type="ChEBI" id="CHEBI:18420"/>
    </cofactor>
</comment>
<dbReference type="InterPro" id="IPR015376">
    <property type="entry name" value="Znr_NADH_PPase"/>
</dbReference>
<keyword evidence="7" id="KW-0460">Magnesium</keyword>
<organism evidence="11 12">
    <name type="scientific">Shimia aestuarii</name>
    <dbReference type="NCBI Taxonomy" id="254406"/>
    <lineage>
        <taxon>Bacteria</taxon>
        <taxon>Pseudomonadati</taxon>
        <taxon>Pseudomonadota</taxon>
        <taxon>Alphaproteobacteria</taxon>
        <taxon>Rhodobacterales</taxon>
        <taxon>Roseobacteraceae</taxon>
    </lineage>
</organism>
<evidence type="ECO:0000256" key="7">
    <source>
        <dbReference type="ARBA" id="ARBA00022842"/>
    </source>
</evidence>
<dbReference type="Proteomes" id="UP000199144">
    <property type="component" value="Unassembled WGS sequence"/>
</dbReference>
<dbReference type="Gene3D" id="3.90.79.10">
    <property type="entry name" value="Nucleoside Triphosphate Pyrophosphohydrolase"/>
    <property type="match status" value="1"/>
</dbReference>
<evidence type="ECO:0000259" key="10">
    <source>
        <dbReference type="PROSITE" id="PS51462"/>
    </source>
</evidence>
<keyword evidence="12" id="KW-1185">Reference proteome</keyword>
<accession>A0A1I4I855</accession>
<evidence type="ECO:0000256" key="6">
    <source>
        <dbReference type="ARBA" id="ARBA00022801"/>
    </source>
</evidence>
<feature type="domain" description="Nudix hydrolase" evidence="10">
    <location>
        <begin position="183"/>
        <end position="314"/>
    </location>
</feature>
<comment type="cofactor">
    <cofactor evidence="2">
        <name>Zn(2+)</name>
        <dbReference type="ChEBI" id="CHEBI:29105"/>
    </cofactor>
</comment>
<evidence type="ECO:0000256" key="3">
    <source>
        <dbReference type="ARBA" id="ARBA00009595"/>
    </source>
</evidence>